<keyword evidence="3" id="KW-1185">Reference proteome</keyword>
<reference evidence="3" key="2">
    <citation type="submission" date="2013-12" db="EMBL/GenBank/DDBJ databases">
        <title>Evolution of pathogenesis and genome organization in the Tremellales.</title>
        <authorList>
            <person name="Cuomo C."/>
            <person name="Litvintseva A."/>
            <person name="Heitman J."/>
            <person name="Chen Y."/>
            <person name="Sun S."/>
            <person name="Springer D."/>
            <person name="Dromer F."/>
            <person name="Young S."/>
            <person name="Zeng Q."/>
            <person name="Chapman S."/>
            <person name="Gujja S."/>
            <person name="Saif S."/>
            <person name="Birren B."/>
        </authorList>
    </citation>
    <scope>NUCLEOTIDE SEQUENCE [LARGE SCALE GENOMIC DNA]</scope>
    <source>
        <strain evidence="3">CBS 10435</strain>
    </source>
</reference>
<feature type="region of interest" description="Disordered" evidence="1">
    <location>
        <begin position="102"/>
        <end position="186"/>
    </location>
</feature>
<evidence type="ECO:0000313" key="2">
    <source>
        <dbReference type="EMBL" id="OCF55565.1"/>
    </source>
</evidence>
<dbReference type="Proteomes" id="UP000092583">
    <property type="component" value="Unassembled WGS sequence"/>
</dbReference>
<protein>
    <submittedName>
        <fullName evidence="2">Uncharacterized protein</fullName>
    </submittedName>
</protein>
<name>A0A1B9IJ46_9TREE</name>
<accession>A0A1B9IJ46</accession>
<feature type="region of interest" description="Disordered" evidence="1">
    <location>
        <begin position="1"/>
        <end position="44"/>
    </location>
</feature>
<gene>
    <name evidence="2" type="ORF">L486_07049</name>
</gene>
<evidence type="ECO:0000313" key="3">
    <source>
        <dbReference type="Proteomes" id="UP000092583"/>
    </source>
</evidence>
<reference evidence="2 3" key="1">
    <citation type="submission" date="2013-07" db="EMBL/GenBank/DDBJ databases">
        <title>The Genome Sequence of Kwoniella mangroviensis CBS10435.</title>
        <authorList>
            <consortium name="The Broad Institute Genome Sequencing Platform"/>
            <person name="Cuomo C."/>
            <person name="Litvintseva A."/>
            <person name="Chen Y."/>
            <person name="Heitman J."/>
            <person name="Sun S."/>
            <person name="Springer D."/>
            <person name="Dromer F."/>
            <person name="Young S.K."/>
            <person name="Zeng Q."/>
            <person name="Gargeya S."/>
            <person name="Fitzgerald M."/>
            <person name="Abouelleil A."/>
            <person name="Alvarado L."/>
            <person name="Berlin A.M."/>
            <person name="Chapman S.B."/>
            <person name="Dewar J."/>
            <person name="Goldberg J."/>
            <person name="Griggs A."/>
            <person name="Gujja S."/>
            <person name="Hansen M."/>
            <person name="Howarth C."/>
            <person name="Imamovic A."/>
            <person name="Larimer J."/>
            <person name="McCowan C."/>
            <person name="Murphy C."/>
            <person name="Pearson M."/>
            <person name="Priest M."/>
            <person name="Roberts A."/>
            <person name="Saif S."/>
            <person name="Shea T."/>
            <person name="Sykes S."/>
            <person name="Wortman J."/>
            <person name="Nusbaum C."/>
            <person name="Birren B."/>
        </authorList>
    </citation>
    <scope>NUCLEOTIDE SEQUENCE [LARGE SCALE GENOMIC DNA]</scope>
    <source>
        <strain evidence="2 3">CBS 10435</strain>
    </source>
</reference>
<feature type="compositionally biased region" description="Low complexity" evidence="1">
    <location>
        <begin position="140"/>
        <end position="152"/>
    </location>
</feature>
<organism evidence="2 3">
    <name type="scientific">Kwoniella mangroviensis CBS 10435</name>
    <dbReference type="NCBI Taxonomy" id="1331196"/>
    <lineage>
        <taxon>Eukaryota</taxon>
        <taxon>Fungi</taxon>
        <taxon>Dikarya</taxon>
        <taxon>Basidiomycota</taxon>
        <taxon>Agaricomycotina</taxon>
        <taxon>Tremellomycetes</taxon>
        <taxon>Tremellales</taxon>
        <taxon>Cryptococcaceae</taxon>
        <taxon>Kwoniella</taxon>
    </lineage>
</organism>
<feature type="compositionally biased region" description="Polar residues" evidence="1">
    <location>
        <begin position="107"/>
        <end position="121"/>
    </location>
</feature>
<feature type="compositionally biased region" description="Basic and acidic residues" evidence="1">
    <location>
        <begin position="19"/>
        <end position="32"/>
    </location>
</feature>
<dbReference type="AlphaFoldDB" id="A0A1B9IJ46"/>
<evidence type="ECO:0000256" key="1">
    <source>
        <dbReference type="SAM" id="MobiDB-lite"/>
    </source>
</evidence>
<proteinExistence type="predicted"/>
<sequence>MQHDKPLSAPPSVVAQGKGTDREARSEERPSLEEQDSVPNDLLSMEVTRRRELLARLSSSCGISGSEGSQDQYYTLVNPCNPTKTFEMSTEQYGQIMSRFTAERAQRSNPASRTVSRNPSEAQVAHVTDKAITPTESRDFSSAASRSSNLARSSDKSNIAVSHEDNKQDGGFFSHGAVFSRNAPPE</sequence>
<dbReference type="EMBL" id="KI669466">
    <property type="protein sequence ID" value="OCF55565.1"/>
    <property type="molecule type" value="Genomic_DNA"/>
</dbReference>